<protein>
    <submittedName>
        <fullName evidence="2">Dinitrogenase iron-molybdenum cofactor biosynthesis protein</fullName>
    </submittedName>
</protein>
<dbReference type="STRING" id="591019.Shell_0088"/>
<evidence type="ECO:0000313" key="2">
    <source>
        <dbReference type="EMBL" id="ADI31236.1"/>
    </source>
</evidence>
<gene>
    <name evidence="2" type="ordered locus">Shell_0088</name>
</gene>
<dbReference type="Proteomes" id="UP000002573">
    <property type="component" value="Chromosome"/>
</dbReference>
<dbReference type="eggNOG" id="arCOG02734">
    <property type="taxonomic scope" value="Archaea"/>
</dbReference>
<dbReference type="InterPro" id="IPR033913">
    <property type="entry name" value="MTH1175_dom"/>
</dbReference>
<dbReference type="PANTHER" id="PTHR33937:SF2">
    <property type="entry name" value="DINITROGENASE IRON-MOLYBDENUM COFACTOR BIOSYNTHESIS DOMAIN-CONTAINING PROTEIN"/>
    <property type="match status" value="1"/>
</dbReference>
<dbReference type="Pfam" id="PF02579">
    <property type="entry name" value="Nitro_FeMo-Co"/>
    <property type="match status" value="1"/>
</dbReference>
<dbReference type="Gene3D" id="3.30.420.130">
    <property type="entry name" value="Dinitrogenase iron-molybdenum cofactor biosynthesis domain"/>
    <property type="match status" value="1"/>
</dbReference>
<dbReference type="EMBL" id="CP002051">
    <property type="protein sequence ID" value="ADI31236.1"/>
    <property type="molecule type" value="Genomic_DNA"/>
</dbReference>
<reference evidence="3" key="1">
    <citation type="submission" date="2010-05" db="EMBL/GenBank/DDBJ databases">
        <title>Complete sequence of Staphylothermus hellenicus DSM 12710.</title>
        <authorList>
            <consortium name="US DOE Joint Genome Institute"/>
            <person name="Lucas S."/>
            <person name="Copeland A."/>
            <person name="Lapidus A."/>
            <person name="Cheng J.-F."/>
            <person name="Bruce D."/>
            <person name="Goodwin L."/>
            <person name="Pitluck S."/>
            <person name="Davenport K."/>
            <person name="Detter J.C."/>
            <person name="Han C."/>
            <person name="Tapia R."/>
            <person name="Larimer F."/>
            <person name="Land M."/>
            <person name="Hauser L."/>
            <person name="Kyrpides N."/>
            <person name="Mikhailova N."/>
            <person name="Anderson I.J."/>
            <person name="Woyke T."/>
        </authorList>
    </citation>
    <scope>NUCLEOTIDE SEQUENCE [LARGE SCALE GENOMIC DNA]</scope>
    <source>
        <strain evidence="3">DSM 12710 / JCM 10830 / BK20S6-10-b1 / P8</strain>
    </source>
</reference>
<organism evidence="2 3">
    <name type="scientific">Staphylothermus hellenicus (strain DSM 12710 / JCM 10830 / BK20S6-10-b1 / P8)</name>
    <dbReference type="NCBI Taxonomy" id="591019"/>
    <lineage>
        <taxon>Archaea</taxon>
        <taxon>Thermoproteota</taxon>
        <taxon>Thermoprotei</taxon>
        <taxon>Desulfurococcales</taxon>
        <taxon>Desulfurococcaceae</taxon>
        <taxon>Staphylothermus</taxon>
    </lineage>
</organism>
<dbReference type="InterPro" id="IPR036105">
    <property type="entry name" value="DiNase_FeMo-co_biosyn_sf"/>
</dbReference>
<dbReference type="OrthoDB" id="25911at2157"/>
<dbReference type="GeneID" id="9233377"/>
<dbReference type="KEGG" id="shc:Shell_0088"/>
<proteinExistence type="predicted"/>
<dbReference type="InterPro" id="IPR051840">
    <property type="entry name" value="NifX/NifY_domain"/>
</dbReference>
<dbReference type="SUPFAM" id="SSF53146">
    <property type="entry name" value="Nitrogenase accessory factor-like"/>
    <property type="match status" value="1"/>
</dbReference>
<dbReference type="HOGENOM" id="CLU_104194_0_1_2"/>
<dbReference type="PANTHER" id="PTHR33937">
    <property type="entry name" value="IRON-MOLYBDENUM PROTEIN-RELATED-RELATED"/>
    <property type="match status" value="1"/>
</dbReference>
<sequence length="109" mass="11846">MVKIAFPTDKGGLDDYIYDRFGRTPTFTIVEVEDSEIKNVKIVENPGHKAGSGAGIKAVQKLIEEKIDVVAGPNPGPNSYMALQQSNIKVVTVLGLKVKDAIEHVIKQL</sequence>
<name>D7DAN9_STAHD</name>
<reference evidence="2 3" key="2">
    <citation type="journal article" date="2011" name="Stand. Genomic Sci.">
        <title>Complete genome sequence of Staphylothermus hellenicus P8.</title>
        <authorList>
            <person name="Anderson I."/>
            <person name="Wirth R."/>
            <person name="Lucas S."/>
            <person name="Copeland A."/>
            <person name="Lapidus A."/>
            <person name="Cheng J.F."/>
            <person name="Goodwin L."/>
            <person name="Pitluck S."/>
            <person name="Davenport K."/>
            <person name="Detter J.C."/>
            <person name="Han C."/>
            <person name="Tapia R."/>
            <person name="Land M."/>
            <person name="Hauser L."/>
            <person name="Pati A."/>
            <person name="Mikhailova N."/>
            <person name="Woyke T."/>
            <person name="Klenk H.P."/>
            <person name="Kyrpides N."/>
            <person name="Ivanova N."/>
        </authorList>
    </citation>
    <scope>NUCLEOTIDE SEQUENCE [LARGE SCALE GENOMIC DNA]</scope>
    <source>
        <strain evidence="3">DSM 12710 / JCM 10830 / BK20S6-10-b1 / P8</strain>
    </source>
</reference>
<dbReference type="CDD" id="cd00851">
    <property type="entry name" value="MTH1175"/>
    <property type="match status" value="1"/>
</dbReference>
<dbReference type="InterPro" id="IPR003731">
    <property type="entry name" value="Di-Nase_FeMo-co_biosynth"/>
</dbReference>
<evidence type="ECO:0000313" key="3">
    <source>
        <dbReference type="Proteomes" id="UP000002573"/>
    </source>
</evidence>
<dbReference type="RefSeq" id="WP_013142434.1">
    <property type="nucleotide sequence ID" value="NC_014205.1"/>
</dbReference>
<evidence type="ECO:0000259" key="1">
    <source>
        <dbReference type="Pfam" id="PF02579"/>
    </source>
</evidence>
<dbReference type="AlphaFoldDB" id="D7DAN9"/>
<feature type="domain" description="Dinitrogenase iron-molybdenum cofactor biosynthesis" evidence="1">
    <location>
        <begin position="14"/>
        <end position="106"/>
    </location>
</feature>
<keyword evidence="3" id="KW-1185">Reference proteome</keyword>
<accession>D7DAN9</accession>